<evidence type="ECO:0000313" key="3">
    <source>
        <dbReference type="Proteomes" id="UP000479000"/>
    </source>
</evidence>
<dbReference type="AlphaFoldDB" id="A0A6H5GUE6"/>
<gene>
    <name evidence="2" type="ORF">NTEN_LOCUS12092</name>
</gene>
<protein>
    <submittedName>
        <fullName evidence="2">Uncharacterized protein</fullName>
    </submittedName>
</protein>
<proteinExistence type="predicted"/>
<evidence type="ECO:0000256" key="1">
    <source>
        <dbReference type="SAM" id="MobiDB-lite"/>
    </source>
</evidence>
<organism evidence="2 3">
    <name type="scientific">Nesidiocoris tenuis</name>
    <dbReference type="NCBI Taxonomy" id="355587"/>
    <lineage>
        <taxon>Eukaryota</taxon>
        <taxon>Metazoa</taxon>
        <taxon>Ecdysozoa</taxon>
        <taxon>Arthropoda</taxon>
        <taxon>Hexapoda</taxon>
        <taxon>Insecta</taxon>
        <taxon>Pterygota</taxon>
        <taxon>Neoptera</taxon>
        <taxon>Paraneoptera</taxon>
        <taxon>Hemiptera</taxon>
        <taxon>Heteroptera</taxon>
        <taxon>Panheteroptera</taxon>
        <taxon>Cimicomorpha</taxon>
        <taxon>Miridae</taxon>
        <taxon>Dicyphina</taxon>
        <taxon>Nesidiocoris</taxon>
    </lineage>
</organism>
<dbReference type="Proteomes" id="UP000479000">
    <property type="component" value="Unassembled WGS sequence"/>
</dbReference>
<sequence length="181" mass="20602">MSMKSRVDFQGVAETRESHEQRQHGRLGFLIVDYVANFGGLRDNRQRRWFDRLGRRIHQPGVAFSVDFHQFFLLTFRNFPFLQAGRCASLTSLNICLRYCCDGHQIGPTRFICSLIADERDASATDSTNELGNSMDVLPISRGSPSALTQMFTGPALSRLVISFGVERNKNVLPDREKRME</sequence>
<feature type="region of interest" description="Disordered" evidence="1">
    <location>
        <begin position="1"/>
        <end position="20"/>
    </location>
</feature>
<accession>A0A6H5GUE6</accession>
<name>A0A6H5GUE6_9HEMI</name>
<dbReference type="EMBL" id="CADCXU010018009">
    <property type="protein sequence ID" value="CAB0006615.1"/>
    <property type="molecule type" value="Genomic_DNA"/>
</dbReference>
<reference evidence="2 3" key="1">
    <citation type="submission" date="2020-02" db="EMBL/GenBank/DDBJ databases">
        <authorList>
            <person name="Ferguson B K."/>
        </authorList>
    </citation>
    <scope>NUCLEOTIDE SEQUENCE [LARGE SCALE GENOMIC DNA]</scope>
</reference>
<keyword evidence="3" id="KW-1185">Reference proteome</keyword>
<evidence type="ECO:0000313" key="2">
    <source>
        <dbReference type="EMBL" id="CAB0006615.1"/>
    </source>
</evidence>